<dbReference type="CDD" id="cd05233">
    <property type="entry name" value="SDR_c"/>
    <property type="match status" value="1"/>
</dbReference>
<dbReference type="FunFam" id="3.40.50.720:FF:000084">
    <property type="entry name" value="Short-chain dehydrogenase reductase"/>
    <property type="match status" value="1"/>
</dbReference>
<dbReference type="SUPFAM" id="SSF51735">
    <property type="entry name" value="NAD(P)-binding Rossmann-fold domains"/>
    <property type="match status" value="1"/>
</dbReference>
<dbReference type="PRINTS" id="PR00080">
    <property type="entry name" value="SDRFAMILY"/>
</dbReference>
<dbReference type="KEGG" id="ima:PO878_11830"/>
<organism evidence="3 4">
    <name type="scientific">Iamia majanohamensis</name>
    <dbReference type="NCBI Taxonomy" id="467976"/>
    <lineage>
        <taxon>Bacteria</taxon>
        <taxon>Bacillati</taxon>
        <taxon>Actinomycetota</taxon>
        <taxon>Acidimicrobiia</taxon>
        <taxon>Acidimicrobiales</taxon>
        <taxon>Iamiaceae</taxon>
        <taxon>Iamia</taxon>
    </lineage>
</organism>
<dbReference type="PROSITE" id="PS00061">
    <property type="entry name" value="ADH_SHORT"/>
    <property type="match status" value="1"/>
</dbReference>
<protein>
    <submittedName>
        <fullName evidence="3">SDR family oxidoreductase</fullName>
    </submittedName>
</protein>
<evidence type="ECO:0000256" key="2">
    <source>
        <dbReference type="ARBA" id="ARBA00023002"/>
    </source>
</evidence>
<dbReference type="AlphaFoldDB" id="A0AAE9Y6H2"/>
<evidence type="ECO:0000313" key="3">
    <source>
        <dbReference type="EMBL" id="WCO65188.1"/>
    </source>
</evidence>
<dbReference type="InterPro" id="IPR020904">
    <property type="entry name" value="Sc_DH/Rdtase_CS"/>
</dbReference>
<dbReference type="EMBL" id="CP116942">
    <property type="protein sequence ID" value="WCO65188.1"/>
    <property type="molecule type" value="Genomic_DNA"/>
</dbReference>
<proteinExistence type="inferred from homology"/>
<dbReference type="PANTHER" id="PTHR43943:SF2">
    <property type="entry name" value="DEHYDROGENASE_REDUCTASE 4"/>
    <property type="match status" value="1"/>
</dbReference>
<keyword evidence="4" id="KW-1185">Reference proteome</keyword>
<accession>A0AAE9Y6H2</accession>
<dbReference type="RefSeq" id="WP_272734713.1">
    <property type="nucleotide sequence ID" value="NZ_CP116942.1"/>
</dbReference>
<comment type="similarity">
    <text evidence="1">Belongs to the short-chain dehydrogenases/reductases (SDR) family.</text>
</comment>
<keyword evidence="2" id="KW-0560">Oxidoreductase</keyword>
<dbReference type="GO" id="GO:0016491">
    <property type="term" value="F:oxidoreductase activity"/>
    <property type="evidence" value="ECO:0007669"/>
    <property type="project" value="UniProtKB-KW"/>
</dbReference>
<dbReference type="Pfam" id="PF13561">
    <property type="entry name" value="adh_short_C2"/>
    <property type="match status" value="1"/>
</dbReference>
<evidence type="ECO:0000256" key="1">
    <source>
        <dbReference type="ARBA" id="ARBA00006484"/>
    </source>
</evidence>
<sequence>MEIDLDRRVAVVTGASRGIGLATAHRLAGAGARVLLTSRKPDAVEAAAEQVRAATPGAEVLAVTANAGDPDSAAAVVGAAVERWGGVDIVVNNAATNPYFGPALDISDGQWAKTFDVNLKGAHALVREAWRGSMSERGGAVVNVASVGGVLVEPGIGVYNVTKAALLHLTRTLAGELGPTVRVNAVAPGLVRTDMARGLWEEHGDAIAARVPLRRLGEPDDVAGAILFLVSDLARWITGTTVTVDGGMDLHA</sequence>
<gene>
    <name evidence="3" type="ORF">PO878_11830</name>
</gene>
<evidence type="ECO:0000313" key="4">
    <source>
        <dbReference type="Proteomes" id="UP001216390"/>
    </source>
</evidence>
<dbReference type="PANTHER" id="PTHR43943">
    <property type="entry name" value="DEHYDROGENASE/REDUCTASE (SDR FAMILY) MEMBER 4"/>
    <property type="match status" value="1"/>
</dbReference>
<reference evidence="3" key="1">
    <citation type="submission" date="2023-01" db="EMBL/GenBank/DDBJ databases">
        <title>The diversity of Class Acidimicrobiia in South China Sea sediment environments and the proposal of Iamia marina sp. nov., a novel species of the genus Iamia.</title>
        <authorList>
            <person name="He Y."/>
            <person name="Tian X."/>
        </authorList>
    </citation>
    <scope>NUCLEOTIDE SEQUENCE</scope>
    <source>
        <strain evidence="3">DSM 19957</strain>
    </source>
</reference>
<dbReference type="PRINTS" id="PR00081">
    <property type="entry name" value="GDHRDH"/>
</dbReference>
<dbReference type="InterPro" id="IPR002347">
    <property type="entry name" value="SDR_fam"/>
</dbReference>
<dbReference type="NCBIfam" id="NF005559">
    <property type="entry name" value="PRK07231.1"/>
    <property type="match status" value="1"/>
</dbReference>
<dbReference type="InterPro" id="IPR036291">
    <property type="entry name" value="NAD(P)-bd_dom_sf"/>
</dbReference>
<dbReference type="Proteomes" id="UP001216390">
    <property type="component" value="Chromosome"/>
</dbReference>
<dbReference type="Gene3D" id="3.40.50.720">
    <property type="entry name" value="NAD(P)-binding Rossmann-like Domain"/>
    <property type="match status" value="1"/>
</dbReference>
<name>A0AAE9Y6H2_9ACTN</name>